<gene>
    <name evidence="1" type="ORF">AC529_12040</name>
</gene>
<sequence length="69" mass="6920">MVFADAVFSGTTVHFTAAVFADGTVGFDGYFPVSGVCPKGLGEAAAAAAAAAGTVRLPEAWRRSPAAEE</sequence>
<reference evidence="2" key="1">
    <citation type="journal article" date="2017" name="Acta Aliment.">
        <title>Plant polysaccharide degrading enzyme system of Thermpbifida cellulosilytica TB100 revealed by de novo genome project data.</title>
        <authorList>
            <person name="Toth A."/>
            <person name="Baka E."/>
            <person name="Luzics S."/>
            <person name="Bata-Vidacs I."/>
            <person name="Nagy I."/>
            <person name="Balint B."/>
            <person name="Herceg R."/>
            <person name="Olasz F."/>
            <person name="Wilk T."/>
            <person name="Nagy T."/>
            <person name="Kriszt B."/>
            <person name="Nagy I."/>
            <person name="Kukolya J."/>
        </authorList>
    </citation>
    <scope>NUCLEOTIDE SEQUENCE [LARGE SCALE GENOMIC DNA]</scope>
    <source>
        <strain evidence="2">TB100</strain>
    </source>
</reference>
<dbReference type="RefSeq" id="WP_068753946.1">
    <property type="nucleotide sequence ID" value="NZ_KQ950180.1"/>
</dbReference>
<dbReference type="PATRIC" id="fig|665004.4.peg.1116"/>
<organism evidence="1 2">
    <name type="scientific">Thermobifida cellulosilytica TB100</name>
    <dbReference type="NCBI Taxonomy" id="665004"/>
    <lineage>
        <taxon>Bacteria</taxon>
        <taxon>Bacillati</taxon>
        <taxon>Actinomycetota</taxon>
        <taxon>Actinomycetes</taxon>
        <taxon>Streptosporangiales</taxon>
        <taxon>Nocardiopsidaceae</taxon>
        <taxon>Thermobifida</taxon>
    </lineage>
</organism>
<evidence type="ECO:0000313" key="2">
    <source>
        <dbReference type="Proteomes" id="UP000074382"/>
    </source>
</evidence>
<dbReference type="AlphaFoldDB" id="A0A147KGS4"/>
<proteinExistence type="predicted"/>
<dbReference type="Proteomes" id="UP000074382">
    <property type="component" value="Unassembled WGS sequence"/>
</dbReference>
<accession>A0A147KGS4</accession>
<evidence type="ECO:0000313" key="1">
    <source>
        <dbReference type="EMBL" id="KUP96482.1"/>
    </source>
</evidence>
<keyword evidence="2" id="KW-1185">Reference proteome</keyword>
<dbReference type="EMBL" id="LGEM01000089">
    <property type="protein sequence ID" value="KUP96482.1"/>
    <property type="molecule type" value="Genomic_DNA"/>
</dbReference>
<comment type="caution">
    <text evidence="1">The sequence shown here is derived from an EMBL/GenBank/DDBJ whole genome shotgun (WGS) entry which is preliminary data.</text>
</comment>
<protein>
    <submittedName>
        <fullName evidence="1">Uncharacterized protein</fullName>
    </submittedName>
</protein>
<name>A0A147KGS4_THECS</name>